<proteinExistence type="predicted"/>
<protein>
    <submittedName>
        <fullName evidence="2">GGDEF domain-containing protein</fullName>
    </submittedName>
</protein>
<dbReference type="PROSITE" id="PS50887">
    <property type="entry name" value="GGDEF"/>
    <property type="match status" value="1"/>
</dbReference>
<dbReference type="PANTHER" id="PTHR33121">
    <property type="entry name" value="CYCLIC DI-GMP PHOSPHODIESTERASE PDEF"/>
    <property type="match status" value="1"/>
</dbReference>
<sequence>MAEPLHILCLLQDLPDLATSAFGPFVLHPVGHLDEARLLLRHQRLDASLLDLAQVGGAERLWAWEAWSRLCAESAVVVLDGEPGPALCGRLLQKGAADVLPRREARAETLARVLRVATERRRLDLAARQAHGVDLATGLPNRAQLLEHMNHLLALREREPAAMGLIVLRLGGLGGVESRMGQESAQVVRRKAAVRLRAALRASDVVASLGGNEFAVLLAWIDAGDSVGRVAQKLVAALVRPYAVAGQNVVLAVSQGAGQYPAHGKAADVLLSRALAMLEDQGLPVSPGAGRAANDD</sequence>
<comment type="caution">
    <text evidence="2">The sequence shown here is derived from an EMBL/GenBank/DDBJ whole genome shotgun (WGS) entry which is preliminary data.</text>
</comment>
<dbReference type="Gene3D" id="3.30.70.270">
    <property type="match status" value="1"/>
</dbReference>
<dbReference type="Pfam" id="PF00990">
    <property type="entry name" value="GGDEF"/>
    <property type="match status" value="1"/>
</dbReference>
<dbReference type="CDD" id="cd01949">
    <property type="entry name" value="GGDEF"/>
    <property type="match status" value="1"/>
</dbReference>
<organism evidence="2 3">
    <name type="scientific">Ideonella livida</name>
    <dbReference type="NCBI Taxonomy" id="2707176"/>
    <lineage>
        <taxon>Bacteria</taxon>
        <taxon>Pseudomonadati</taxon>
        <taxon>Pseudomonadota</taxon>
        <taxon>Betaproteobacteria</taxon>
        <taxon>Burkholderiales</taxon>
        <taxon>Sphaerotilaceae</taxon>
        <taxon>Ideonella</taxon>
    </lineage>
</organism>
<dbReference type="NCBIfam" id="TIGR00254">
    <property type="entry name" value="GGDEF"/>
    <property type="match status" value="1"/>
</dbReference>
<dbReference type="SUPFAM" id="SSF55073">
    <property type="entry name" value="Nucleotide cyclase"/>
    <property type="match status" value="1"/>
</dbReference>
<dbReference type="GO" id="GO:0071111">
    <property type="term" value="F:cyclic-guanylate-specific phosphodiesterase activity"/>
    <property type="evidence" value="ECO:0007669"/>
    <property type="project" value="InterPro"/>
</dbReference>
<dbReference type="InterPro" id="IPR029787">
    <property type="entry name" value="Nucleotide_cyclase"/>
</dbReference>
<dbReference type="AlphaFoldDB" id="A0A7C9PEV2"/>
<name>A0A7C9PEV2_9BURK</name>
<feature type="domain" description="GGDEF" evidence="1">
    <location>
        <begin position="161"/>
        <end position="296"/>
    </location>
</feature>
<keyword evidence="3" id="KW-1185">Reference proteome</keyword>
<reference evidence="2 3" key="1">
    <citation type="submission" date="2020-02" db="EMBL/GenBank/DDBJ databases">
        <title>Ideonella bacterium strain TBM-1.</title>
        <authorList>
            <person name="Chen W.-M."/>
        </authorList>
    </citation>
    <scope>NUCLEOTIDE SEQUENCE [LARGE SCALE GENOMIC DNA]</scope>
    <source>
        <strain evidence="2 3">TBM-1</strain>
    </source>
</reference>
<evidence type="ECO:0000313" key="2">
    <source>
        <dbReference type="EMBL" id="NDY90137.1"/>
    </source>
</evidence>
<dbReference type="InterPro" id="IPR050706">
    <property type="entry name" value="Cyclic-di-GMP_PDE-like"/>
</dbReference>
<dbReference type="SMART" id="SM00267">
    <property type="entry name" value="GGDEF"/>
    <property type="match status" value="1"/>
</dbReference>
<dbReference type="Proteomes" id="UP000484255">
    <property type="component" value="Unassembled WGS sequence"/>
</dbReference>
<dbReference type="PANTHER" id="PTHR33121:SF70">
    <property type="entry name" value="SIGNALING PROTEIN YKOW"/>
    <property type="match status" value="1"/>
</dbReference>
<dbReference type="InterPro" id="IPR000160">
    <property type="entry name" value="GGDEF_dom"/>
</dbReference>
<accession>A0A7C9PEV2</accession>
<gene>
    <name evidence="2" type="ORF">G3A44_02900</name>
</gene>
<dbReference type="EMBL" id="JAAGOH010000002">
    <property type="protein sequence ID" value="NDY90137.1"/>
    <property type="molecule type" value="Genomic_DNA"/>
</dbReference>
<evidence type="ECO:0000259" key="1">
    <source>
        <dbReference type="PROSITE" id="PS50887"/>
    </source>
</evidence>
<dbReference type="InterPro" id="IPR043128">
    <property type="entry name" value="Rev_trsase/Diguanyl_cyclase"/>
</dbReference>
<dbReference type="RefSeq" id="WP_163455983.1">
    <property type="nucleotide sequence ID" value="NZ_JAAGOH010000002.1"/>
</dbReference>
<evidence type="ECO:0000313" key="3">
    <source>
        <dbReference type="Proteomes" id="UP000484255"/>
    </source>
</evidence>